<dbReference type="Proteomes" id="UP001500707">
    <property type="component" value="Unassembled WGS sequence"/>
</dbReference>
<evidence type="ECO:0000313" key="3">
    <source>
        <dbReference type="Proteomes" id="UP001500707"/>
    </source>
</evidence>
<evidence type="ECO:0000313" key="2">
    <source>
        <dbReference type="EMBL" id="GAA3588311.1"/>
    </source>
</evidence>
<proteinExistence type="predicted"/>
<sequence>MFHSELLLVRGTVEARGPPDGQDQVASGEAEQGYLFLSGTFSTTRATAAQWRAQTSSSRTAVGKWHTSSPSTRTRRPGPAIPDMLLAA</sequence>
<evidence type="ECO:0008006" key="4">
    <source>
        <dbReference type="Google" id="ProtNLM"/>
    </source>
</evidence>
<organism evidence="2 3">
    <name type="scientific">Streptomyces osmaniensis</name>
    <dbReference type="NCBI Taxonomy" id="593134"/>
    <lineage>
        <taxon>Bacteria</taxon>
        <taxon>Bacillati</taxon>
        <taxon>Actinomycetota</taxon>
        <taxon>Actinomycetes</taxon>
        <taxon>Kitasatosporales</taxon>
        <taxon>Streptomycetaceae</taxon>
        <taxon>Streptomyces</taxon>
    </lineage>
</organism>
<dbReference type="EMBL" id="BAABCE010000024">
    <property type="protein sequence ID" value="GAA3588311.1"/>
    <property type="molecule type" value="Genomic_DNA"/>
</dbReference>
<accession>A0ABP6YRN4</accession>
<gene>
    <name evidence="2" type="ORF">GCM10022295_82380</name>
</gene>
<keyword evidence="3" id="KW-1185">Reference proteome</keyword>
<protein>
    <recommendedName>
        <fullName evidence="4">YCII-related domain-containing protein</fullName>
    </recommendedName>
</protein>
<name>A0ABP6YRN4_9ACTN</name>
<reference evidence="3" key="1">
    <citation type="journal article" date="2019" name="Int. J. Syst. Evol. Microbiol.">
        <title>The Global Catalogue of Microorganisms (GCM) 10K type strain sequencing project: providing services to taxonomists for standard genome sequencing and annotation.</title>
        <authorList>
            <consortium name="The Broad Institute Genomics Platform"/>
            <consortium name="The Broad Institute Genome Sequencing Center for Infectious Disease"/>
            <person name="Wu L."/>
            <person name="Ma J."/>
        </authorList>
    </citation>
    <scope>NUCLEOTIDE SEQUENCE [LARGE SCALE GENOMIC DNA]</scope>
    <source>
        <strain evidence="3">JCM 17656</strain>
    </source>
</reference>
<comment type="caution">
    <text evidence="2">The sequence shown here is derived from an EMBL/GenBank/DDBJ whole genome shotgun (WGS) entry which is preliminary data.</text>
</comment>
<evidence type="ECO:0000256" key="1">
    <source>
        <dbReference type="SAM" id="MobiDB-lite"/>
    </source>
</evidence>
<feature type="region of interest" description="Disordered" evidence="1">
    <location>
        <begin position="52"/>
        <end position="88"/>
    </location>
</feature>